<evidence type="ECO:0000256" key="3">
    <source>
        <dbReference type="ARBA" id="ARBA00023163"/>
    </source>
</evidence>
<evidence type="ECO:0000313" key="8">
    <source>
        <dbReference type="EMBL" id="KAB7631124.1"/>
    </source>
</evidence>
<dbReference type="EMBL" id="WELC01000007">
    <property type="protein sequence ID" value="KAB7631124.1"/>
    <property type="molecule type" value="Genomic_DNA"/>
</dbReference>
<dbReference type="InterPro" id="IPR011006">
    <property type="entry name" value="CheY-like_superfamily"/>
</dbReference>
<dbReference type="Gene3D" id="3.40.50.2300">
    <property type="match status" value="1"/>
</dbReference>
<name>A0A498CJ59_9GAMM</name>
<evidence type="ECO:0000256" key="4">
    <source>
        <dbReference type="PROSITE-ProRule" id="PRU00169"/>
    </source>
</evidence>
<keyword evidence="2 5" id="KW-0238">DNA-binding</keyword>
<keyword evidence="3" id="KW-0804">Transcription</keyword>
<evidence type="ECO:0000259" key="7">
    <source>
        <dbReference type="PROSITE" id="PS51755"/>
    </source>
</evidence>
<dbReference type="GO" id="GO:0005829">
    <property type="term" value="C:cytosol"/>
    <property type="evidence" value="ECO:0007669"/>
    <property type="project" value="TreeGrafter"/>
</dbReference>
<feature type="domain" description="OmpR/PhoB-type" evidence="7">
    <location>
        <begin position="148"/>
        <end position="249"/>
    </location>
</feature>
<dbReference type="GO" id="GO:0032993">
    <property type="term" value="C:protein-DNA complex"/>
    <property type="evidence" value="ECO:0007669"/>
    <property type="project" value="TreeGrafter"/>
</dbReference>
<dbReference type="GO" id="GO:0000976">
    <property type="term" value="F:transcription cis-regulatory region binding"/>
    <property type="evidence" value="ECO:0007669"/>
    <property type="project" value="TreeGrafter"/>
</dbReference>
<feature type="domain" description="Response regulatory" evidence="6">
    <location>
        <begin position="24"/>
        <end position="137"/>
    </location>
</feature>
<feature type="DNA-binding region" description="OmpR/PhoB-type" evidence="5">
    <location>
        <begin position="148"/>
        <end position="249"/>
    </location>
</feature>
<dbReference type="SMART" id="SM00448">
    <property type="entry name" value="REC"/>
    <property type="match status" value="1"/>
</dbReference>
<dbReference type="OrthoDB" id="6117814at2"/>
<evidence type="ECO:0000259" key="6">
    <source>
        <dbReference type="PROSITE" id="PS50110"/>
    </source>
</evidence>
<dbReference type="Proteomes" id="UP000449004">
    <property type="component" value="Unassembled WGS sequence"/>
</dbReference>
<dbReference type="Proteomes" id="UP000274786">
    <property type="component" value="Unassembled WGS sequence"/>
</dbReference>
<organism evidence="9 10">
    <name type="scientific">Stenotrophomonas rhizophila</name>
    <dbReference type="NCBI Taxonomy" id="216778"/>
    <lineage>
        <taxon>Bacteria</taxon>
        <taxon>Pseudomonadati</taxon>
        <taxon>Pseudomonadota</taxon>
        <taxon>Gammaproteobacteria</taxon>
        <taxon>Lysobacterales</taxon>
        <taxon>Lysobacteraceae</taxon>
        <taxon>Stenotrophomonas</taxon>
    </lineage>
</organism>
<dbReference type="RefSeq" id="WP_121040994.1">
    <property type="nucleotide sequence ID" value="NZ_RCDC01000004.1"/>
</dbReference>
<dbReference type="CDD" id="cd00383">
    <property type="entry name" value="trans_reg_C"/>
    <property type="match status" value="1"/>
</dbReference>
<dbReference type="PROSITE" id="PS51755">
    <property type="entry name" value="OMPR_PHOB"/>
    <property type="match status" value="1"/>
</dbReference>
<keyword evidence="4" id="KW-0597">Phosphoprotein</keyword>
<evidence type="ECO:0000256" key="2">
    <source>
        <dbReference type="ARBA" id="ARBA00023125"/>
    </source>
</evidence>
<dbReference type="AlphaFoldDB" id="A0A498CJ59"/>
<dbReference type="InterPro" id="IPR039420">
    <property type="entry name" value="WalR-like"/>
</dbReference>
<sequence>MTADQDNRGGAQLPAAHKELDGLTVWVVEDDPELLALMLDDLQWRGAAVRGLGSAEALYRALLHDRCDIVVLDVGLPGEDGYTVASHLRQAADIGIVMLTGRGSPHDMAHGLTQGADVYLVKPLDLDVLAAGLLSLRRRLSAGRPAVQTVTEVQRAWQLSADGWTLQSPTQQTLALTAMERAALQLLFDAAGEPITRERLIERITDTPWDFDPHRLDVLVHRLRARVRAATGAELPMRALRGQGYLLTA</sequence>
<dbReference type="Pfam" id="PF00072">
    <property type="entry name" value="Response_reg"/>
    <property type="match status" value="1"/>
</dbReference>
<dbReference type="Pfam" id="PF00486">
    <property type="entry name" value="Trans_reg_C"/>
    <property type="match status" value="1"/>
</dbReference>
<evidence type="ECO:0000256" key="1">
    <source>
        <dbReference type="ARBA" id="ARBA00023015"/>
    </source>
</evidence>
<keyword evidence="1" id="KW-0805">Transcription regulation</keyword>
<dbReference type="SUPFAM" id="SSF52172">
    <property type="entry name" value="CheY-like"/>
    <property type="match status" value="1"/>
</dbReference>
<comment type="caution">
    <text evidence="9">The sequence shown here is derived from an EMBL/GenBank/DDBJ whole genome shotgun (WGS) entry which is preliminary data.</text>
</comment>
<accession>A0A498CJ59</accession>
<dbReference type="InterPro" id="IPR036388">
    <property type="entry name" value="WH-like_DNA-bd_sf"/>
</dbReference>
<evidence type="ECO:0000256" key="5">
    <source>
        <dbReference type="PROSITE-ProRule" id="PRU01091"/>
    </source>
</evidence>
<dbReference type="GO" id="GO:0000156">
    <property type="term" value="F:phosphorelay response regulator activity"/>
    <property type="evidence" value="ECO:0007669"/>
    <property type="project" value="TreeGrafter"/>
</dbReference>
<dbReference type="Gene3D" id="1.10.10.10">
    <property type="entry name" value="Winged helix-like DNA-binding domain superfamily/Winged helix DNA-binding domain"/>
    <property type="match status" value="1"/>
</dbReference>
<dbReference type="PANTHER" id="PTHR48111">
    <property type="entry name" value="REGULATOR OF RPOS"/>
    <property type="match status" value="1"/>
</dbReference>
<evidence type="ECO:0000313" key="10">
    <source>
        <dbReference type="Proteomes" id="UP000274786"/>
    </source>
</evidence>
<evidence type="ECO:0000313" key="11">
    <source>
        <dbReference type="Proteomes" id="UP000449004"/>
    </source>
</evidence>
<reference evidence="9 10" key="1">
    <citation type="submission" date="2018-10" db="EMBL/GenBank/DDBJ databases">
        <title>Comparative analysis of microorganisms from saline springs in Andes Mountain Range, Colombia.</title>
        <authorList>
            <person name="Rubin E."/>
        </authorList>
    </citation>
    <scope>NUCLEOTIDE SEQUENCE [LARGE SCALE GENOMIC DNA]</scope>
    <source>
        <strain evidence="9 10">USBA GBX 843</strain>
    </source>
</reference>
<gene>
    <name evidence="9" type="ORF">BCL79_2321</name>
    <name evidence="8" type="ORF">F9K92_06955</name>
</gene>
<dbReference type="InterPro" id="IPR001867">
    <property type="entry name" value="OmpR/PhoB-type_DNA-bd"/>
</dbReference>
<reference evidence="8 11" key="2">
    <citation type="submission" date="2019-10" db="EMBL/GenBank/DDBJ databases">
        <title>Halotolerant bacteria associated to Saharan-endemic halophytes Stipa tenacissima L. and Atriplex halimus L mitigate salt stress and promote growth of tomato plants.</title>
        <authorList>
            <person name="Dif G."/>
        </authorList>
    </citation>
    <scope>NUCLEOTIDE SEQUENCE [LARGE SCALE GENOMIC DNA]</scope>
    <source>
        <strain evidence="8 11">IS26</strain>
    </source>
</reference>
<dbReference type="SMART" id="SM00862">
    <property type="entry name" value="Trans_reg_C"/>
    <property type="match status" value="1"/>
</dbReference>
<feature type="modified residue" description="4-aspartylphosphate" evidence="4">
    <location>
        <position position="73"/>
    </location>
</feature>
<dbReference type="InterPro" id="IPR001789">
    <property type="entry name" value="Sig_transdc_resp-reg_receiver"/>
</dbReference>
<dbReference type="PANTHER" id="PTHR48111:SF67">
    <property type="entry name" value="TRANSCRIPTIONAL REGULATORY PROTEIN TCTD"/>
    <property type="match status" value="1"/>
</dbReference>
<protein>
    <submittedName>
        <fullName evidence="9">DNA-binding response OmpR family regulator</fullName>
    </submittedName>
    <submittedName>
        <fullName evidence="8">Response regulator</fullName>
    </submittedName>
</protein>
<proteinExistence type="predicted"/>
<dbReference type="EMBL" id="RCDC01000004">
    <property type="protein sequence ID" value="RLK57907.1"/>
    <property type="molecule type" value="Genomic_DNA"/>
</dbReference>
<dbReference type="InterPro" id="IPR016032">
    <property type="entry name" value="Sig_transdc_resp-reg_C-effctor"/>
</dbReference>
<dbReference type="PROSITE" id="PS50110">
    <property type="entry name" value="RESPONSE_REGULATORY"/>
    <property type="match status" value="1"/>
</dbReference>
<dbReference type="SUPFAM" id="SSF46894">
    <property type="entry name" value="C-terminal effector domain of the bipartite response regulators"/>
    <property type="match status" value="1"/>
</dbReference>
<dbReference type="GO" id="GO:0006355">
    <property type="term" value="P:regulation of DNA-templated transcription"/>
    <property type="evidence" value="ECO:0007669"/>
    <property type="project" value="InterPro"/>
</dbReference>
<evidence type="ECO:0000313" key="9">
    <source>
        <dbReference type="EMBL" id="RLK57907.1"/>
    </source>
</evidence>